<evidence type="ECO:0000256" key="9">
    <source>
        <dbReference type="ARBA" id="ARBA00033070"/>
    </source>
</evidence>
<evidence type="ECO:0000256" key="5">
    <source>
        <dbReference type="ARBA" id="ARBA00022679"/>
    </source>
</evidence>
<dbReference type="NCBIfam" id="TIGR02027">
    <property type="entry name" value="rpoA"/>
    <property type="match status" value="1"/>
</dbReference>
<dbReference type="AlphaFoldDB" id="A0A8A4TE10"/>
<dbReference type="Pfam" id="PF03118">
    <property type="entry name" value="RNA_pol_A_CTD"/>
    <property type="match status" value="1"/>
</dbReference>
<protein>
    <recommendedName>
        <fullName evidence="3 11">DNA-directed RNA polymerase subunit alpha</fullName>
        <shortName evidence="11">RNAP subunit alpha</shortName>
        <ecNumber evidence="2 11">2.7.7.6</ecNumber>
    </recommendedName>
    <alternativeName>
        <fullName evidence="9 11">RNA polymerase subunit alpha</fullName>
    </alternativeName>
    <alternativeName>
        <fullName evidence="8 11">Transcriptase subunit alpha</fullName>
    </alternativeName>
</protein>
<dbReference type="HAMAP" id="MF_00059">
    <property type="entry name" value="RNApol_bact_RpoA"/>
    <property type="match status" value="1"/>
</dbReference>
<comment type="function">
    <text evidence="11">DNA-dependent RNA polymerase catalyzes the transcription of DNA into RNA using the four ribonucleoside triphosphates as substrates.</text>
</comment>
<keyword evidence="14" id="KW-1185">Reference proteome</keyword>
<dbReference type="SMART" id="SM00662">
    <property type="entry name" value="RPOLD"/>
    <property type="match status" value="1"/>
</dbReference>
<dbReference type="SUPFAM" id="SSF47789">
    <property type="entry name" value="C-terminal domain of RNA polymerase alpha subunit"/>
    <property type="match status" value="1"/>
</dbReference>
<feature type="region of interest" description="Alpha C-terminal domain (alpha-CTD)" evidence="11">
    <location>
        <begin position="250"/>
        <end position="326"/>
    </location>
</feature>
<gene>
    <name evidence="11" type="primary">rpoA</name>
    <name evidence="13" type="ORF">J3U87_19995</name>
</gene>
<keyword evidence="4 11" id="KW-0240">DNA-directed RNA polymerase</keyword>
<dbReference type="GO" id="GO:0000428">
    <property type="term" value="C:DNA-directed RNA polymerase complex"/>
    <property type="evidence" value="ECO:0007669"/>
    <property type="project" value="UniProtKB-KW"/>
</dbReference>
<evidence type="ECO:0000256" key="11">
    <source>
        <dbReference type="HAMAP-Rule" id="MF_00059"/>
    </source>
</evidence>
<keyword evidence="5 11" id="KW-0808">Transferase</keyword>
<organism evidence="13 14">
    <name type="scientific">Sulfidibacter corallicola</name>
    <dbReference type="NCBI Taxonomy" id="2818388"/>
    <lineage>
        <taxon>Bacteria</taxon>
        <taxon>Pseudomonadati</taxon>
        <taxon>Acidobacteriota</taxon>
        <taxon>Holophagae</taxon>
        <taxon>Acanthopleuribacterales</taxon>
        <taxon>Acanthopleuribacteraceae</taxon>
        <taxon>Sulfidibacter</taxon>
    </lineage>
</organism>
<feature type="region of interest" description="Alpha N-terminal domain (alpha-NTD)" evidence="11">
    <location>
        <begin position="1"/>
        <end position="232"/>
    </location>
</feature>
<keyword evidence="7 11" id="KW-0804">Transcription</keyword>
<dbReference type="SUPFAM" id="SSF56553">
    <property type="entry name" value="Insert subdomain of RNA polymerase alpha subunit"/>
    <property type="match status" value="1"/>
</dbReference>
<dbReference type="KEGG" id="scor:J3U87_19995"/>
<dbReference type="EC" id="2.7.7.6" evidence="2 11"/>
<evidence type="ECO:0000313" key="14">
    <source>
        <dbReference type="Proteomes" id="UP000663929"/>
    </source>
</evidence>
<dbReference type="GO" id="GO:0005737">
    <property type="term" value="C:cytoplasm"/>
    <property type="evidence" value="ECO:0007669"/>
    <property type="project" value="UniProtKB-ARBA"/>
</dbReference>
<evidence type="ECO:0000256" key="7">
    <source>
        <dbReference type="ARBA" id="ARBA00023163"/>
    </source>
</evidence>
<feature type="domain" description="DNA-directed RNA polymerase RpoA/D/Rpb3-type" evidence="12">
    <location>
        <begin position="24"/>
        <end position="231"/>
    </location>
</feature>
<evidence type="ECO:0000313" key="13">
    <source>
        <dbReference type="EMBL" id="QTD47873.1"/>
    </source>
</evidence>
<dbReference type="Pfam" id="PF01193">
    <property type="entry name" value="RNA_pol_L"/>
    <property type="match status" value="1"/>
</dbReference>
<dbReference type="Gene3D" id="3.30.1360.10">
    <property type="entry name" value="RNA polymerase, RBP11-like subunit"/>
    <property type="match status" value="1"/>
</dbReference>
<dbReference type="InterPro" id="IPR011260">
    <property type="entry name" value="RNAP_asu_C"/>
</dbReference>
<dbReference type="FunFam" id="2.170.120.12:FF:000001">
    <property type="entry name" value="DNA-directed RNA polymerase subunit alpha"/>
    <property type="match status" value="1"/>
</dbReference>
<dbReference type="InterPro" id="IPR036643">
    <property type="entry name" value="RNApol_insert_sf"/>
</dbReference>
<dbReference type="GO" id="GO:0003677">
    <property type="term" value="F:DNA binding"/>
    <property type="evidence" value="ECO:0007669"/>
    <property type="project" value="UniProtKB-UniRule"/>
</dbReference>
<dbReference type="NCBIfam" id="NF003519">
    <property type="entry name" value="PRK05182.2-5"/>
    <property type="match status" value="1"/>
</dbReference>
<dbReference type="InterPro" id="IPR011262">
    <property type="entry name" value="DNA-dir_RNA_pol_insert"/>
</dbReference>
<evidence type="ECO:0000256" key="10">
    <source>
        <dbReference type="ARBA" id="ARBA00048552"/>
    </source>
</evidence>
<comment type="similarity">
    <text evidence="1 11">Belongs to the RNA polymerase alpha chain family.</text>
</comment>
<dbReference type="GO" id="GO:0003899">
    <property type="term" value="F:DNA-directed RNA polymerase activity"/>
    <property type="evidence" value="ECO:0007669"/>
    <property type="project" value="UniProtKB-UniRule"/>
</dbReference>
<reference evidence="13" key="1">
    <citation type="submission" date="2021-03" db="EMBL/GenBank/DDBJ databases">
        <title>Acanthopleuribacteraceae sp. M133.</title>
        <authorList>
            <person name="Wang G."/>
        </authorList>
    </citation>
    <scope>NUCLEOTIDE SEQUENCE</scope>
    <source>
        <strain evidence="13">M133</strain>
    </source>
</reference>
<evidence type="ECO:0000256" key="8">
    <source>
        <dbReference type="ARBA" id="ARBA00032524"/>
    </source>
</evidence>
<dbReference type="GO" id="GO:0006351">
    <property type="term" value="P:DNA-templated transcription"/>
    <property type="evidence" value="ECO:0007669"/>
    <property type="project" value="UniProtKB-UniRule"/>
</dbReference>
<dbReference type="NCBIfam" id="NF003513">
    <property type="entry name" value="PRK05182.1-2"/>
    <property type="match status" value="1"/>
</dbReference>
<dbReference type="InterPro" id="IPR011773">
    <property type="entry name" value="DNA-dir_RpoA"/>
</dbReference>
<dbReference type="Proteomes" id="UP000663929">
    <property type="component" value="Chromosome"/>
</dbReference>
<evidence type="ECO:0000256" key="2">
    <source>
        <dbReference type="ARBA" id="ARBA00012418"/>
    </source>
</evidence>
<dbReference type="GO" id="GO:0046983">
    <property type="term" value="F:protein dimerization activity"/>
    <property type="evidence" value="ECO:0007669"/>
    <property type="project" value="InterPro"/>
</dbReference>
<evidence type="ECO:0000256" key="6">
    <source>
        <dbReference type="ARBA" id="ARBA00022695"/>
    </source>
</evidence>
<evidence type="ECO:0000256" key="1">
    <source>
        <dbReference type="ARBA" id="ARBA00007123"/>
    </source>
</evidence>
<dbReference type="Gene3D" id="2.170.120.12">
    <property type="entry name" value="DNA-directed RNA polymerase, insert domain"/>
    <property type="match status" value="1"/>
</dbReference>
<comment type="domain">
    <text evidence="11">The N-terminal domain is essential for RNAP assembly and basal transcription, whereas the C-terminal domain is involved in interaction with transcriptional regulators and with upstream promoter elements.</text>
</comment>
<accession>A0A8A4TE10</accession>
<dbReference type="RefSeq" id="WP_237377540.1">
    <property type="nucleotide sequence ID" value="NZ_CP071793.1"/>
</dbReference>
<evidence type="ECO:0000259" key="12">
    <source>
        <dbReference type="SMART" id="SM00662"/>
    </source>
</evidence>
<dbReference type="Pfam" id="PF01000">
    <property type="entry name" value="RNA_pol_A_bac"/>
    <property type="match status" value="1"/>
</dbReference>
<dbReference type="Gene3D" id="1.10.150.20">
    <property type="entry name" value="5' to 3' exonuclease, C-terminal subdomain"/>
    <property type="match status" value="1"/>
</dbReference>
<comment type="catalytic activity">
    <reaction evidence="10 11">
        <text>RNA(n) + a ribonucleoside 5'-triphosphate = RNA(n+1) + diphosphate</text>
        <dbReference type="Rhea" id="RHEA:21248"/>
        <dbReference type="Rhea" id="RHEA-COMP:14527"/>
        <dbReference type="Rhea" id="RHEA-COMP:17342"/>
        <dbReference type="ChEBI" id="CHEBI:33019"/>
        <dbReference type="ChEBI" id="CHEBI:61557"/>
        <dbReference type="ChEBI" id="CHEBI:140395"/>
        <dbReference type="EC" id="2.7.7.6"/>
    </reaction>
</comment>
<dbReference type="SUPFAM" id="SSF55257">
    <property type="entry name" value="RBP11-like subunits of RNA polymerase"/>
    <property type="match status" value="1"/>
</dbReference>
<proteinExistence type="inferred from homology"/>
<evidence type="ECO:0000256" key="3">
    <source>
        <dbReference type="ARBA" id="ARBA00015972"/>
    </source>
</evidence>
<keyword evidence="6 11" id="KW-0548">Nucleotidyltransferase</keyword>
<name>A0A8A4TE10_SULCO</name>
<dbReference type="InterPro" id="IPR036603">
    <property type="entry name" value="RBP11-like"/>
</dbReference>
<dbReference type="EMBL" id="CP071793">
    <property type="protein sequence ID" value="QTD47873.1"/>
    <property type="molecule type" value="Genomic_DNA"/>
</dbReference>
<sequence length="326" mass="36469">MMQVKSYQRPRRIEFNEEEMTENYGKFVGQPFERGFGTTIGNALRRTLLSSIEGAAISAVKIDGVLHEFTSISGVTEDVTDIILNMKTIPFKMHSKDPQRVHIDVKGPGEVTSNDIVTGADVDVLDKTIPIATLGENGHLKMEMVVEMNRGYVVAEDNYKDDFEIGFIPLDSAHSPIKIVKYTVGSARVGQNSNYDKLTIEITTNGSVAPKDALAYAANLLREQLSIFVHFESVPEDAPAKEKDEEKEKLRELLDRSVDELELSVRSHNCLKNANIRTIGELVQKTESEILKTKNFGRKSLNEIKEILLQMGLTLGMQIDLESLRK</sequence>
<dbReference type="InterPro" id="IPR011263">
    <property type="entry name" value="DNA-dir_RNA_pol_RpoA/D/Rpb3"/>
</dbReference>
<comment type="subunit">
    <text evidence="11">Homodimer. The RNAP catalytic core consists of 2 alpha, 1 beta, 1 beta' and 1 omega subunit. When a sigma factor is associated with the core the holoenzyme is formed, which can initiate transcription.</text>
</comment>
<evidence type="ECO:0000256" key="4">
    <source>
        <dbReference type="ARBA" id="ARBA00022478"/>
    </source>
</evidence>
<dbReference type="FunFam" id="1.10.150.20:FF:000001">
    <property type="entry name" value="DNA-directed RNA polymerase subunit alpha"/>
    <property type="match status" value="1"/>
</dbReference>
<dbReference type="CDD" id="cd06928">
    <property type="entry name" value="RNAP_alpha_NTD"/>
    <property type="match status" value="1"/>
</dbReference>